<comment type="caution">
    <text evidence="11">The sequence shown here is derived from an EMBL/GenBank/DDBJ whole genome shotgun (WGS) entry which is preliminary data.</text>
</comment>
<dbReference type="PRINTS" id="PR00109">
    <property type="entry name" value="TYRKINASE"/>
</dbReference>
<sequence length="357" mass="40295">IKELEDIECFHGNILEDEIKSLLPRNGDFILRKIEGKGGGKEILVTVKWNEDILDLKLRAKKTLKGGVLYTLDGRQKHTSIKDLIKKHQISGGNVEYKGASAMLLNPIAKQAWELRPDQVHSGKMKMRMGRSMNVAVKVIKKCVANEKATTELQKEGTLMRKFNHPNVVRTFGMVIERDTIMVVMELISGGSLQSYVKKQKNVSMEEKGSYAYDIANGLAYIHSLNCIHRDIACRNCLIDVVKKQAKLSDFGLTRETPVHKILPSEKIPIRWIAPEVLKTFEYRNSADIYAFGILVWEIFSNGSTPFDTLTNAQIKEGIQLETFRPKFPDGTPQDVVDTINKCWQGDPNGRIPLSDV</sequence>
<evidence type="ECO:0000256" key="6">
    <source>
        <dbReference type="ARBA" id="ARBA00023137"/>
    </source>
</evidence>
<gene>
    <name evidence="11" type="ORF">PMAYCL1PPCAC_18514</name>
</gene>
<evidence type="ECO:0000256" key="8">
    <source>
        <dbReference type="PROSITE-ProRule" id="PRU00191"/>
    </source>
</evidence>
<evidence type="ECO:0000259" key="9">
    <source>
        <dbReference type="PROSITE" id="PS50001"/>
    </source>
</evidence>
<evidence type="ECO:0000256" key="3">
    <source>
        <dbReference type="ARBA" id="ARBA00022741"/>
    </source>
</evidence>
<evidence type="ECO:0000313" key="12">
    <source>
        <dbReference type="Proteomes" id="UP001328107"/>
    </source>
</evidence>
<dbReference type="AlphaFoldDB" id="A0AAN5CPQ8"/>
<evidence type="ECO:0000256" key="4">
    <source>
        <dbReference type="ARBA" id="ARBA00022777"/>
    </source>
</evidence>
<accession>A0AAN5CPQ8</accession>
<evidence type="ECO:0000259" key="10">
    <source>
        <dbReference type="PROSITE" id="PS50011"/>
    </source>
</evidence>
<keyword evidence="6" id="KW-0829">Tyrosine-protein kinase</keyword>
<dbReference type="FunFam" id="3.30.200.20:FF:001512">
    <property type="entry name" value="Tyrosine-protein kinase"/>
    <property type="match status" value="1"/>
</dbReference>
<dbReference type="InterPro" id="IPR050198">
    <property type="entry name" value="Non-receptor_tyrosine_kinases"/>
</dbReference>
<keyword evidence="5" id="KW-0067">ATP-binding</keyword>
<dbReference type="PROSITE" id="PS50011">
    <property type="entry name" value="PROTEIN_KINASE_DOM"/>
    <property type="match status" value="1"/>
</dbReference>
<dbReference type="GO" id="GO:0004715">
    <property type="term" value="F:non-membrane spanning protein tyrosine kinase activity"/>
    <property type="evidence" value="ECO:0007669"/>
    <property type="project" value="UniProtKB-EC"/>
</dbReference>
<dbReference type="InterPro" id="IPR036860">
    <property type="entry name" value="SH2_dom_sf"/>
</dbReference>
<dbReference type="InterPro" id="IPR011009">
    <property type="entry name" value="Kinase-like_dom_sf"/>
</dbReference>
<dbReference type="Gene3D" id="3.30.505.10">
    <property type="entry name" value="SH2 domain"/>
    <property type="match status" value="1"/>
</dbReference>
<feature type="domain" description="Protein kinase" evidence="10">
    <location>
        <begin position="29"/>
        <end position="357"/>
    </location>
</feature>
<evidence type="ECO:0000256" key="1">
    <source>
        <dbReference type="ARBA" id="ARBA00011903"/>
    </source>
</evidence>
<organism evidence="11 12">
    <name type="scientific">Pristionchus mayeri</name>
    <dbReference type="NCBI Taxonomy" id="1317129"/>
    <lineage>
        <taxon>Eukaryota</taxon>
        <taxon>Metazoa</taxon>
        <taxon>Ecdysozoa</taxon>
        <taxon>Nematoda</taxon>
        <taxon>Chromadorea</taxon>
        <taxon>Rhabditida</taxon>
        <taxon>Rhabditina</taxon>
        <taxon>Diplogasteromorpha</taxon>
        <taxon>Diplogasteroidea</taxon>
        <taxon>Neodiplogasteridae</taxon>
        <taxon>Pristionchus</taxon>
    </lineage>
</organism>
<dbReference type="Proteomes" id="UP001328107">
    <property type="component" value="Unassembled WGS sequence"/>
</dbReference>
<evidence type="ECO:0000256" key="5">
    <source>
        <dbReference type="ARBA" id="ARBA00022840"/>
    </source>
</evidence>
<dbReference type="InterPro" id="IPR008266">
    <property type="entry name" value="Tyr_kinase_AS"/>
</dbReference>
<dbReference type="GO" id="GO:0005524">
    <property type="term" value="F:ATP binding"/>
    <property type="evidence" value="ECO:0007669"/>
    <property type="project" value="UniProtKB-KW"/>
</dbReference>
<keyword evidence="8" id="KW-0727">SH2 domain</keyword>
<dbReference type="InterPro" id="IPR001245">
    <property type="entry name" value="Ser-Thr/Tyr_kinase_cat_dom"/>
</dbReference>
<comment type="catalytic activity">
    <reaction evidence="7">
        <text>L-tyrosyl-[protein] + ATP = O-phospho-L-tyrosyl-[protein] + ADP + H(+)</text>
        <dbReference type="Rhea" id="RHEA:10596"/>
        <dbReference type="Rhea" id="RHEA-COMP:10136"/>
        <dbReference type="Rhea" id="RHEA-COMP:20101"/>
        <dbReference type="ChEBI" id="CHEBI:15378"/>
        <dbReference type="ChEBI" id="CHEBI:30616"/>
        <dbReference type="ChEBI" id="CHEBI:46858"/>
        <dbReference type="ChEBI" id="CHEBI:61978"/>
        <dbReference type="ChEBI" id="CHEBI:456216"/>
        <dbReference type="EC" id="2.7.10.2"/>
    </reaction>
</comment>
<dbReference type="PANTHER" id="PTHR24418">
    <property type="entry name" value="TYROSINE-PROTEIN KINASE"/>
    <property type="match status" value="1"/>
</dbReference>
<evidence type="ECO:0000313" key="11">
    <source>
        <dbReference type="EMBL" id="GMR48319.1"/>
    </source>
</evidence>
<keyword evidence="2" id="KW-0808">Transferase</keyword>
<dbReference type="InterPro" id="IPR000980">
    <property type="entry name" value="SH2"/>
</dbReference>
<name>A0AAN5CPQ8_9BILA</name>
<feature type="non-terminal residue" evidence="11">
    <location>
        <position position="1"/>
    </location>
</feature>
<dbReference type="SUPFAM" id="SSF56112">
    <property type="entry name" value="Protein kinase-like (PK-like)"/>
    <property type="match status" value="1"/>
</dbReference>
<dbReference type="InterPro" id="IPR020635">
    <property type="entry name" value="Tyr_kinase_cat_dom"/>
</dbReference>
<dbReference type="EC" id="2.7.10.2" evidence="1"/>
<keyword evidence="12" id="KW-1185">Reference proteome</keyword>
<feature type="non-terminal residue" evidence="11">
    <location>
        <position position="357"/>
    </location>
</feature>
<dbReference type="PROSITE" id="PS00109">
    <property type="entry name" value="PROTEIN_KINASE_TYR"/>
    <property type="match status" value="1"/>
</dbReference>
<dbReference type="Gene3D" id="1.10.510.10">
    <property type="entry name" value="Transferase(Phosphotransferase) domain 1"/>
    <property type="match status" value="1"/>
</dbReference>
<reference evidence="12" key="1">
    <citation type="submission" date="2022-10" db="EMBL/GenBank/DDBJ databases">
        <title>Genome assembly of Pristionchus species.</title>
        <authorList>
            <person name="Yoshida K."/>
            <person name="Sommer R.J."/>
        </authorList>
    </citation>
    <scope>NUCLEOTIDE SEQUENCE [LARGE SCALE GENOMIC DNA]</scope>
    <source>
        <strain evidence="12">RS5460</strain>
    </source>
</reference>
<keyword evidence="4" id="KW-0418">Kinase</keyword>
<protein>
    <recommendedName>
        <fullName evidence="1">non-specific protein-tyrosine kinase</fullName>
        <ecNumber evidence="1">2.7.10.2</ecNumber>
    </recommendedName>
</protein>
<dbReference type="CDD" id="cd00192">
    <property type="entry name" value="PTKc"/>
    <property type="match status" value="1"/>
</dbReference>
<keyword evidence="3" id="KW-0547">Nucleotide-binding</keyword>
<dbReference type="InterPro" id="IPR000719">
    <property type="entry name" value="Prot_kinase_dom"/>
</dbReference>
<proteinExistence type="predicted"/>
<dbReference type="PROSITE" id="PS50001">
    <property type="entry name" value="SH2"/>
    <property type="match status" value="1"/>
</dbReference>
<dbReference type="EMBL" id="BTRK01000004">
    <property type="protein sequence ID" value="GMR48319.1"/>
    <property type="molecule type" value="Genomic_DNA"/>
</dbReference>
<dbReference type="SMART" id="SM00219">
    <property type="entry name" value="TyrKc"/>
    <property type="match status" value="1"/>
</dbReference>
<evidence type="ECO:0000256" key="7">
    <source>
        <dbReference type="ARBA" id="ARBA00051245"/>
    </source>
</evidence>
<evidence type="ECO:0000256" key="2">
    <source>
        <dbReference type="ARBA" id="ARBA00022679"/>
    </source>
</evidence>
<dbReference type="SUPFAM" id="SSF55550">
    <property type="entry name" value="SH2 domain"/>
    <property type="match status" value="1"/>
</dbReference>
<feature type="domain" description="SH2" evidence="9">
    <location>
        <begin position="9"/>
        <end position="108"/>
    </location>
</feature>
<dbReference type="Pfam" id="PF07714">
    <property type="entry name" value="PK_Tyr_Ser-Thr"/>
    <property type="match status" value="1"/>
</dbReference>